<accession>A0ABQ6M275</accession>
<dbReference type="GO" id="GO:0008168">
    <property type="term" value="F:methyltransferase activity"/>
    <property type="evidence" value="ECO:0007669"/>
    <property type="project" value="UniProtKB-KW"/>
</dbReference>
<dbReference type="Gene3D" id="3.40.50.150">
    <property type="entry name" value="Vaccinia Virus protein VP39"/>
    <property type="match status" value="1"/>
</dbReference>
<evidence type="ECO:0000313" key="2">
    <source>
        <dbReference type="EMBL" id="GMG88440.1"/>
    </source>
</evidence>
<protein>
    <submittedName>
        <fullName evidence="2">Class I SAM-dependent methyltransferase</fullName>
    </submittedName>
</protein>
<dbReference type="InterPro" id="IPR029063">
    <property type="entry name" value="SAM-dependent_MTases_sf"/>
</dbReference>
<dbReference type="GO" id="GO:0032259">
    <property type="term" value="P:methylation"/>
    <property type="evidence" value="ECO:0007669"/>
    <property type="project" value="UniProtKB-KW"/>
</dbReference>
<dbReference type="Pfam" id="PF13847">
    <property type="entry name" value="Methyltransf_31"/>
    <property type="match status" value="1"/>
</dbReference>
<sequence length="258" mass="28873">MITVDFEKLSLGPGQKVLDLGCGEGRHATNIFLHADVVSVGIDMSQRDVTSARDKAQPFVDAADQERGGEGVLAFGVGDALCLPFAADTFDVVVCSEVLEHIPDYESALREIDRVLKPGGVFVASVPTFFPEWVCWKLSSAYHQVEGGHVRIFRERGLRGDIEALGHRYFARHKAHALHSPYWWLRCLLWDSQDSSRLVRWYHKLLVWDLMQKPALTRWLEKLLNPILGKSIVLYFVKPESPEVSSTPPADDPVGLPA</sequence>
<proteinExistence type="predicted"/>
<keyword evidence="2" id="KW-0808">Transferase</keyword>
<keyword evidence="2" id="KW-0489">Methyltransferase</keyword>
<dbReference type="RefSeq" id="WP_285765052.1">
    <property type="nucleotide sequence ID" value="NZ_BSYJ01000006.1"/>
</dbReference>
<dbReference type="InterPro" id="IPR025714">
    <property type="entry name" value="Methyltranfer_dom"/>
</dbReference>
<dbReference type="SUPFAM" id="SSF53335">
    <property type="entry name" value="S-adenosyl-L-methionine-dependent methyltransferases"/>
    <property type="match status" value="1"/>
</dbReference>
<dbReference type="PANTHER" id="PTHR44068:SF11">
    <property type="entry name" value="GERANYL DIPHOSPHATE 2-C-METHYLTRANSFERASE"/>
    <property type="match status" value="1"/>
</dbReference>
<dbReference type="Proteomes" id="UP001224392">
    <property type="component" value="Unassembled WGS sequence"/>
</dbReference>
<dbReference type="CDD" id="cd02440">
    <property type="entry name" value="AdoMet_MTases"/>
    <property type="match status" value="1"/>
</dbReference>
<comment type="caution">
    <text evidence="2">The sequence shown here is derived from an EMBL/GenBank/DDBJ whole genome shotgun (WGS) entry which is preliminary data.</text>
</comment>
<dbReference type="EMBL" id="BSYJ01000006">
    <property type="protein sequence ID" value="GMG88440.1"/>
    <property type="molecule type" value="Genomic_DNA"/>
</dbReference>
<evidence type="ECO:0000259" key="1">
    <source>
        <dbReference type="Pfam" id="PF13847"/>
    </source>
</evidence>
<name>A0ABQ6M275_9GAMM</name>
<dbReference type="PANTHER" id="PTHR44068">
    <property type="entry name" value="ZGC:194242"/>
    <property type="match status" value="1"/>
</dbReference>
<organism evidence="2 3">
    <name type="scientific">Biformimicrobium ophioploci</name>
    <dbReference type="NCBI Taxonomy" id="3036711"/>
    <lineage>
        <taxon>Bacteria</taxon>
        <taxon>Pseudomonadati</taxon>
        <taxon>Pseudomonadota</taxon>
        <taxon>Gammaproteobacteria</taxon>
        <taxon>Cellvibrionales</taxon>
        <taxon>Microbulbiferaceae</taxon>
        <taxon>Biformimicrobium</taxon>
    </lineage>
</organism>
<reference evidence="2 3" key="1">
    <citation type="submission" date="2023-04" db="EMBL/GenBank/DDBJ databases">
        <title>Marinobulbifer ophiurae gen. nov., sp. Nov., isolate from tissue of brittle star Ophioplocus japonicus.</title>
        <authorList>
            <person name="Kawano K."/>
            <person name="Sawayama S."/>
            <person name="Nakagawa S."/>
        </authorList>
    </citation>
    <scope>NUCLEOTIDE SEQUENCE [LARGE SCALE GENOMIC DNA]</scope>
    <source>
        <strain evidence="2 3">NKW57</strain>
    </source>
</reference>
<keyword evidence="3" id="KW-1185">Reference proteome</keyword>
<dbReference type="InterPro" id="IPR050447">
    <property type="entry name" value="Erg6_SMT_methyltransf"/>
</dbReference>
<gene>
    <name evidence="2" type="ORF">MNKW57_27610</name>
</gene>
<evidence type="ECO:0000313" key="3">
    <source>
        <dbReference type="Proteomes" id="UP001224392"/>
    </source>
</evidence>
<feature type="domain" description="Methyltransferase" evidence="1">
    <location>
        <begin position="13"/>
        <end position="128"/>
    </location>
</feature>